<dbReference type="Gene3D" id="1.10.443.10">
    <property type="entry name" value="Intergrase catalytic core"/>
    <property type="match status" value="1"/>
</dbReference>
<evidence type="ECO:0000313" key="3">
    <source>
        <dbReference type="EMBL" id="GAG16242.1"/>
    </source>
</evidence>
<organism evidence="3">
    <name type="scientific">marine sediment metagenome</name>
    <dbReference type="NCBI Taxonomy" id="412755"/>
    <lineage>
        <taxon>unclassified sequences</taxon>
        <taxon>metagenomes</taxon>
        <taxon>ecological metagenomes</taxon>
    </lineage>
</organism>
<accession>X0VYR2</accession>
<feature type="domain" description="Tyr recombinase" evidence="2">
    <location>
        <begin position="1"/>
        <end position="158"/>
    </location>
</feature>
<dbReference type="InterPro" id="IPR002104">
    <property type="entry name" value="Integrase_catalytic"/>
</dbReference>
<dbReference type="InterPro" id="IPR011010">
    <property type="entry name" value="DNA_brk_join_enz"/>
</dbReference>
<dbReference type="InterPro" id="IPR013762">
    <property type="entry name" value="Integrase-like_cat_sf"/>
</dbReference>
<dbReference type="GO" id="GO:0015074">
    <property type="term" value="P:DNA integration"/>
    <property type="evidence" value="ECO:0007669"/>
    <property type="project" value="InterPro"/>
</dbReference>
<gene>
    <name evidence="3" type="ORF">S01H1_50562</name>
</gene>
<evidence type="ECO:0000256" key="1">
    <source>
        <dbReference type="ARBA" id="ARBA00023172"/>
    </source>
</evidence>
<reference evidence="3" key="1">
    <citation type="journal article" date="2014" name="Front. Microbiol.">
        <title>High frequency of phylogenetically diverse reductive dehalogenase-homologous genes in deep subseafloor sedimentary metagenomes.</title>
        <authorList>
            <person name="Kawai M."/>
            <person name="Futagami T."/>
            <person name="Toyoda A."/>
            <person name="Takaki Y."/>
            <person name="Nishi S."/>
            <person name="Hori S."/>
            <person name="Arai W."/>
            <person name="Tsubouchi T."/>
            <person name="Morono Y."/>
            <person name="Uchiyama I."/>
            <person name="Ito T."/>
            <person name="Fujiyama A."/>
            <person name="Inagaki F."/>
            <person name="Takami H."/>
        </authorList>
    </citation>
    <scope>NUCLEOTIDE SEQUENCE</scope>
    <source>
        <strain evidence="3">Expedition CK06-06</strain>
    </source>
</reference>
<comment type="caution">
    <text evidence="3">The sequence shown here is derived from an EMBL/GenBank/DDBJ whole genome shotgun (WGS) entry which is preliminary data.</text>
</comment>
<dbReference type="EMBL" id="BARS01032582">
    <property type="protein sequence ID" value="GAG16242.1"/>
    <property type="molecule type" value="Genomic_DNA"/>
</dbReference>
<proteinExistence type="predicted"/>
<dbReference type="Pfam" id="PF00589">
    <property type="entry name" value="Phage_integrase"/>
    <property type="match status" value="1"/>
</dbReference>
<dbReference type="GO" id="GO:0003677">
    <property type="term" value="F:DNA binding"/>
    <property type="evidence" value="ECO:0007669"/>
    <property type="project" value="InterPro"/>
</dbReference>
<dbReference type="CDD" id="cd00397">
    <property type="entry name" value="DNA_BRE_C"/>
    <property type="match status" value="1"/>
</dbReference>
<keyword evidence="1" id="KW-0233">DNA recombination</keyword>
<dbReference type="SUPFAM" id="SSF56349">
    <property type="entry name" value="DNA breaking-rejoining enzymes"/>
    <property type="match status" value="1"/>
</dbReference>
<feature type="non-terminal residue" evidence="3">
    <location>
        <position position="1"/>
    </location>
</feature>
<name>X0VYR2_9ZZZZ</name>
<dbReference type="AlphaFoldDB" id="X0VYR2"/>
<dbReference type="GO" id="GO:0006310">
    <property type="term" value="P:DNA recombination"/>
    <property type="evidence" value="ECO:0007669"/>
    <property type="project" value="UniProtKB-KW"/>
</dbReference>
<sequence>EIFKNRRNGERYVALTLLGATSGMRPKEMYQLQPEDIDLENMVVHVNHNPDNGQTTKTKKHRITLFDERAKQALEVYLQVYAESKKLKKLFSKRQCERVFERSPLLVKDLRKFFSQEWDRRGGPTSIKKILMGHSLKGDVDLRHYNYQSEEDLKRIYDKIMADVSVELVVD</sequence>
<evidence type="ECO:0000259" key="2">
    <source>
        <dbReference type="PROSITE" id="PS51898"/>
    </source>
</evidence>
<protein>
    <recommendedName>
        <fullName evidence="2">Tyr recombinase domain-containing protein</fullName>
    </recommendedName>
</protein>
<dbReference type="PROSITE" id="PS51898">
    <property type="entry name" value="TYR_RECOMBINASE"/>
    <property type="match status" value="1"/>
</dbReference>